<reference evidence="1 2" key="1">
    <citation type="submission" date="2018-06" db="EMBL/GenBank/DDBJ databases">
        <authorList>
            <consortium name="Pathogen Informatics"/>
            <person name="Doyle S."/>
        </authorList>
    </citation>
    <scope>NUCLEOTIDE SEQUENCE [LARGE SCALE GENOMIC DNA]</scope>
    <source>
        <strain evidence="1 2">NCTC10359</strain>
    </source>
</reference>
<dbReference type="Proteomes" id="UP000254437">
    <property type="component" value="Unassembled WGS sequence"/>
</dbReference>
<name>A0A378TSL2_MORLA</name>
<evidence type="ECO:0000313" key="1">
    <source>
        <dbReference type="EMBL" id="STZ63829.1"/>
    </source>
</evidence>
<accession>A0A378TSL2</accession>
<evidence type="ECO:0000313" key="2">
    <source>
        <dbReference type="Proteomes" id="UP000254437"/>
    </source>
</evidence>
<protein>
    <submittedName>
        <fullName evidence="1">Uncharacterized protein</fullName>
    </submittedName>
</protein>
<dbReference type="RefSeq" id="WP_115008121.1">
    <property type="nucleotide sequence ID" value="NZ_UGQU01000003.1"/>
</dbReference>
<organism evidence="1 2">
    <name type="scientific">Moraxella lacunata</name>
    <dbReference type="NCBI Taxonomy" id="477"/>
    <lineage>
        <taxon>Bacteria</taxon>
        <taxon>Pseudomonadati</taxon>
        <taxon>Pseudomonadota</taxon>
        <taxon>Gammaproteobacteria</taxon>
        <taxon>Moraxellales</taxon>
        <taxon>Moraxellaceae</taxon>
        <taxon>Moraxella</taxon>
    </lineage>
</organism>
<sequence>MNIDFSDDFKARMPTFDDNIRQAVLVFVAHVKQHGLRGLQGRNKSSIPTNPHTKKERANFNHAQKYCLWHYHIGIPNYTGEFGDMTSEYILHYQRFDDEIVLVDISTHPPFELPSQDKLR</sequence>
<dbReference type="AlphaFoldDB" id="A0A378TSL2"/>
<dbReference type="EMBL" id="UGQU01000003">
    <property type="protein sequence ID" value="STZ63829.1"/>
    <property type="molecule type" value="Genomic_DNA"/>
</dbReference>
<gene>
    <name evidence="1" type="ORF">NCTC10359_02270</name>
</gene>
<proteinExistence type="predicted"/>